<accession>A0A7N2N306</accession>
<dbReference type="EMBL" id="LRBV02000012">
    <property type="status" value="NOT_ANNOTATED_CDS"/>
    <property type="molecule type" value="Genomic_DNA"/>
</dbReference>
<dbReference type="InParanoid" id="A0A7N2N306"/>
<evidence type="ECO:0000313" key="2">
    <source>
        <dbReference type="EnsemblPlants" id="QL12p014821:mrna:CDS:1"/>
    </source>
</evidence>
<dbReference type="AlphaFoldDB" id="A0A7N2N306"/>
<evidence type="ECO:0000259" key="1">
    <source>
        <dbReference type="Pfam" id="PF14392"/>
    </source>
</evidence>
<feature type="domain" description="Zinc knuckle CX2CX4HX4C" evidence="1">
    <location>
        <begin position="37"/>
        <end position="84"/>
    </location>
</feature>
<reference evidence="2 3" key="1">
    <citation type="journal article" date="2016" name="G3 (Bethesda)">
        <title>First Draft Assembly and Annotation of the Genome of a California Endemic Oak Quercus lobata Nee (Fagaceae).</title>
        <authorList>
            <person name="Sork V.L."/>
            <person name="Fitz-Gibbon S.T."/>
            <person name="Puiu D."/>
            <person name="Crepeau M."/>
            <person name="Gugger P.F."/>
            <person name="Sherman R."/>
            <person name="Stevens K."/>
            <person name="Langley C.H."/>
            <person name="Pellegrini M."/>
            <person name="Salzberg S.L."/>
        </authorList>
    </citation>
    <scope>NUCLEOTIDE SEQUENCE [LARGE SCALE GENOMIC DNA]</scope>
    <source>
        <strain evidence="2 3">cv. SW786</strain>
    </source>
</reference>
<reference evidence="2" key="2">
    <citation type="submission" date="2021-01" db="UniProtKB">
        <authorList>
            <consortium name="EnsemblPlants"/>
        </authorList>
    </citation>
    <scope>IDENTIFICATION</scope>
</reference>
<dbReference type="InterPro" id="IPR025836">
    <property type="entry name" value="Zn_knuckle_CX2CX4HX4C"/>
</dbReference>
<keyword evidence="3" id="KW-1185">Reference proteome</keyword>
<dbReference type="Pfam" id="PF14392">
    <property type="entry name" value="zf-CCHC_4"/>
    <property type="match status" value="1"/>
</dbReference>
<dbReference type="Proteomes" id="UP000594261">
    <property type="component" value="Chromosome 12"/>
</dbReference>
<name>A0A7N2N306_QUELO</name>
<proteinExistence type="predicted"/>
<sequence>MVTETAENLCKSMGQVIHSNDRSEMKCGDFMLVRVEIDVHKPLCRGRRVRFSSDREGWVSFLYERLPIFCHWYGVLNHDFKKCNLWLQNKGELRTENQEYGSWLRADPPSLLRKKW</sequence>
<dbReference type="Gramene" id="QL12p014821:mrna">
    <property type="protein sequence ID" value="QL12p014821:mrna:CDS:1"/>
    <property type="gene ID" value="QL12p014821"/>
</dbReference>
<dbReference type="OMA" id="RSEMKCG"/>
<organism evidence="2 3">
    <name type="scientific">Quercus lobata</name>
    <name type="common">Valley oak</name>
    <dbReference type="NCBI Taxonomy" id="97700"/>
    <lineage>
        <taxon>Eukaryota</taxon>
        <taxon>Viridiplantae</taxon>
        <taxon>Streptophyta</taxon>
        <taxon>Embryophyta</taxon>
        <taxon>Tracheophyta</taxon>
        <taxon>Spermatophyta</taxon>
        <taxon>Magnoliopsida</taxon>
        <taxon>eudicotyledons</taxon>
        <taxon>Gunneridae</taxon>
        <taxon>Pentapetalae</taxon>
        <taxon>rosids</taxon>
        <taxon>fabids</taxon>
        <taxon>Fagales</taxon>
        <taxon>Fagaceae</taxon>
        <taxon>Quercus</taxon>
    </lineage>
</organism>
<protein>
    <recommendedName>
        <fullName evidence="1">Zinc knuckle CX2CX4HX4C domain-containing protein</fullName>
    </recommendedName>
</protein>
<dbReference type="EnsemblPlants" id="QL12p014821:mrna">
    <property type="protein sequence ID" value="QL12p014821:mrna:CDS:1"/>
    <property type="gene ID" value="QL12p014821"/>
</dbReference>
<evidence type="ECO:0000313" key="3">
    <source>
        <dbReference type="Proteomes" id="UP000594261"/>
    </source>
</evidence>